<keyword evidence="10" id="KW-0175">Coiled coil</keyword>
<evidence type="ECO:0000256" key="3">
    <source>
        <dbReference type="ARBA" id="ARBA00021315"/>
    </source>
</evidence>
<feature type="domain" description="RecF/RecN/SMC N-terminal" evidence="11">
    <location>
        <begin position="2"/>
        <end position="511"/>
    </location>
</feature>
<evidence type="ECO:0000256" key="1">
    <source>
        <dbReference type="ARBA" id="ARBA00003618"/>
    </source>
</evidence>
<keyword evidence="13" id="KW-1185">Reference proteome</keyword>
<dbReference type="CDD" id="cd03241">
    <property type="entry name" value="ABC_RecN"/>
    <property type="match status" value="2"/>
</dbReference>
<keyword evidence="7 9" id="KW-0234">DNA repair</keyword>
<dbReference type="InterPro" id="IPR004604">
    <property type="entry name" value="DNA_recomb/repair_RecN"/>
</dbReference>
<dbReference type="NCBIfam" id="TIGR00634">
    <property type="entry name" value="recN"/>
    <property type="match status" value="1"/>
</dbReference>
<dbReference type="GO" id="GO:0006310">
    <property type="term" value="P:DNA recombination"/>
    <property type="evidence" value="ECO:0007669"/>
    <property type="project" value="InterPro"/>
</dbReference>
<comment type="caution">
    <text evidence="12">The sequence shown here is derived from an EMBL/GenBank/DDBJ whole genome shotgun (WGS) entry which is preliminary data.</text>
</comment>
<dbReference type="FunFam" id="3.40.50.300:FF:000319">
    <property type="entry name" value="DNA repair protein RecN"/>
    <property type="match status" value="1"/>
</dbReference>
<evidence type="ECO:0000256" key="8">
    <source>
        <dbReference type="ARBA" id="ARBA00033408"/>
    </source>
</evidence>
<dbReference type="eggNOG" id="COG0497">
    <property type="taxonomic scope" value="Bacteria"/>
</dbReference>
<gene>
    <name evidence="12" type="ORF">CAAU_2496</name>
</gene>
<comment type="similarity">
    <text evidence="2 9">Belongs to the RecN family.</text>
</comment>
<evidence type="ECO:0000256" key="7">
    <source>
        <dbReference type="ARBA" id="ARBA00023204"/>
    </source>
</evidence>
<dbReference type="Pfam" id="PF02463">
    <property type="entry name" value="SMC_N"/>
    <property type="match status" value="1"/>
</dbReference>
<protein>
    <recommendedName>
        <fullName evidence="3 9">DNA repair protein RecN</fullName>
    </recommendedName>
    <alternativeName>
        <fullName evidence="8 9">Recombination protein N</fullName>
    </alternativeName>
</protein>
<evidence type="ECO:0000256" key="2">
    <source>
        <dbReference type="ARBA" id="ARBA00009441"/>
    </source>
</evidence>
<evidence type="ECO:0000256" key="6">
    <source>
        <dbReference type="ARBA" id="ARBA00022840"/>
    </source>
</evidence>
<dbReference type="GO" id="GO:0006281">
    <property type="term" value="P:DNA repair"/>
    <property type="evidence" value="ECO:0007669"/>
    <property type="project" value="UniProtKB-KW"/>
</dbReference>
<organism evidence="12 13">
    <name type="scientific">Caloramator australicus RC3</name>
    <dbReference type="NCBI Taxonomy" id="857293"/>
    <lineage>
        <taxon>Bacteria</taxon>
        <taxon>Bacillati</taxon>
        <taxon>Bacillota</taxon>
        <taxon>Clostridia</taxon>
        <taxon>Eubacteriales</taxon>
        <taxon>Clostridiaceae</taxon>
        <taxon>Caloramator</taxon>
    </lineage>
</organism>
<dbReference type="PIRSF" id="PIRSF003128">
    <property type="entry name" value="RecN"/>
    <property type="match status" value="1"/>
</dbReference>
<dbReference type="PANTHER" id="PTHR11059">
    <property type="entry name" value="DNA REPAIR PROTEIN RECN"/>
    <property type="match status" value="1"/>
</dbReference>
<evidence type="ECO:0000256" key="10">
    <source>
        <dbReference type="SAM" id="Coils"/>
    </source>
</evidence>
<evidence type="ECO:0000256" key="5">
    <source>
        <dbReference type="ARBA" id="ARBA00022763"/>
    </source>
</evidence>
<feature type="coiled-coil region" evidence="10">
    <location>
        <begin position="322"/>
        <end position="359"/>
    </location>
</feature>
<dbReference type="FunFam" id="3.40.50.300:FF:000356">
    <property type="entry name" value="DNA repair protein RecN"/>
    <property type="match status" value="1"/>
</dbReference>
<evidence type="ECO:0000256" key="4">
    <source>
        <dbReference type="ARBA" id="ARBA00022741"/>
    </source>
</evidence>
<dbReference type="AlphaFoldDB" id="I7J6K4"/>
<dbReference type="InterPro" id="IPR027417">
    <property type="entry name" value="P-loop_NTPase"/>
</dbReference>
<accession>I7J6K4</accession>
<dbReference type="STRING" id="857293.CAAU_2496"/>
<keyword evidence="6" id="KW-0067">ATP-binding</keyword>
<dbReference type="GO" id="GO:0009432">
    <property type="term" value="P:SOS response"/>
    <property type="evidence" value="ECO:0007669"/>
    <property type="project" value="TreeGrafter"/>
</dbReference>
<dbReference type="GO" id="GO:0043590">
    <property type="term" value="C:bacterial nucleoid"/>
    <property type="evidence" value="ECO:0007669"/>
    <property type="project" value="TreeGrafter"/>
</dbReference>
<dbReference type="PANTHER" id="PTHR11059:SF0">
    <property type="entry name" value="DNA REPAIR PROTEIN RECN"/>
    <property type="match status" value="1"/>
</dbReference>
<proteinExistence type="inferred from homology"/>
<keyword evidence="4" id="KW-0547">Nucleotide-binding</keyword>
<dbReference type="InterPro" id="IPR003395">
    <property type="entry name" value="RecF/RecN/SMC_N"/>
</dbReference>
<dbReference type="EMBL" id="CAKP01000138">
    <property type="protein sequence ID" value="CCJ34579.1"/>
    <property type="molecule type" value="Genomic_DNA"/>
</dbReference>
<reference evidence="12 13" key="1">
    <citation type="journal article" date="2011" name="J. Bacteriol.">
        <title>Draft genome sequence of Caloramator australicus strain RC3T, a thermoanaerobe from the Great Artesian Basin of Australia.</title>
        <authorList>
            <person name="Ogg C.D."/>
            <person name="Patel B.K.C."/>
        </authorList>
    </citation>
    <scope>NUCLEOTIDE SEQUENCE [LARGE SCALE GENOMIC DNA]</scope>
    <source>
        <strain evidence="12 13">RC3</strain>
    </source>
</reference>
<dbReference type="Gene3D" id="3.40.50.300">
    <property type="entry name" value="P-loop containing nucleotide triphosphate hydrolases"/>
    <property type="match status" value="2"/>
</dbReference>
<evidence type="ECO:0000259" key="11">
    <source>
        <dbReference type="Pfam" id="PF02463"/>
    </source>
</evidence>
<dbReference type="OrthoDB" id="9806954at2"/>
<name>I7J6K4_9CLOT</name>
<evidence type="ECO:0000313" key="12">
    <source>
        <dbReference type="EMBL" id="CCJ34579.1"/>
    </source>
</evidence>
<dbReference type="RefSeq" id="WP_008909822.1">
    <property type="nucleotide sequence ID" value="NZ_CAKP01000138.1"/>
</dbReference>
<evidence type="ECO:0000256" key="9">
    <source>
        <dbReference type="PIRNR" id="PIRNR003128"/>
    </source>
</evidence>
<keyword evidence="5 9" id="KW-0227">DNA damage</keyword>
<sequence>MLLELYIKNFALIDEVKLEFSNNLNILTGETGAGKSIIIDSINFLLGEKQNKDIIRRGKDFAYVEGVFLCNNEKLQEELRNFGIDFDEHVIISREININGKNISRINGRTITVNFLKQIAQYLIDVHGQHEHQSLLNEENYIYILDSFYSGEELSSIKIKYVEHYEKFNKIDKKIEELKRDEQYKLQKLDILSFQIDEIERANLKIGEEEELIKRRNLLSNAEKIYSSLANAYESLYQKSEGYSAFDEISFSLSQIDNISKFDDSYQNLKRDLEDVYYRLEDIIDRLRDFKEKIEFNPDELNLIEERLDLINRLKRKYGKSIEEIMEYYEKIKDEYENIENSEKIIDELLKEREECFNKLTHYADMLTKLRKEAAENLSRRIEEELRYLGMERAKFFVCVNEMDKFSQNGKDEVQFLFSANPGESLKKLNKVASGGEISRIMLAIKTVIADIDEIPTLIFDEIDTGISGRTAQAVAEKMCLISKTHQILCVTHLPQIAAMADKHFVINKETSDEKTTTTVHHLNDNEKVNEIARMVGGAIVTELTIKHAKEMIEIANRLKQTIKASGRI</sequence>
<dbReference type="GO" id="GO:0005524">
    <property type="term" value="F:ATP binding"/>
    <property type="evidence" value="ECO:0007669"/>
    <property type="project" value="UniProtKB-KW"/>
</dbReference>
<dbReference type="Proteomes" id="UP000007652">
    <property type="component" value="Unassembled WGS sequence"/>
</dbReference>
<dbReference type="SUPFAM" id="SSF52540">
    <property type="entry name" value="P-loop containing nucleoside triphosphate hydrolases"/>
    <property type="match status" value="2"/>
</dbReference>
<comment type="function">
    <text evidence="1 9">May be involved in recombinational repair of damaged DNA.</text>
</comment>
<evidence type="ECO:0000313" key="13">
    <source>
        <dbReference type="Proteomes" id="UP000007652"/>
    </source>
</evidence>